<dbReference type="GO" id="GO:0008757">
    <property type="term" value="F:S-adenosylmethionine-dependent methyltransferase activity"/>
    <property type="evidence" value="ECO:0007669"/>
    <property type="project" value="InterPro"/>
</dbReference>
<proteinExistence type="predicted"/>
<organism evidence="2 3">
    <name type="scientific">Scytonema hofmannii PCC 7110</name>
    <dbReference type="NCBI Taxonomy" id="128403"/>
    <lineage>
        <taxon>Bacteria</taxon>
        <taxon>Bacillati</taxon>
        <taxon>Cyanobacteriota</taxon>
        <taxon>Cyanophyceae</taxon>
        <taxon>Nostocales</taxon>
        <taxon>Scytonemataceae</taxon>
        <taxon>Scytonema</taxon>
    </lineage>
</organism>
<evidence type="ECO:0000313" key="2">
    <source>
        <dbReference type="EMBL" id="KYC39053.1"/>
    </source>
</evidence>
<dbReference type="Proteomes" id="UP000076925">
    <property type="component" value="Unassembled WGS sequence"/>
</dbReference>
<dbReference type="PANTHER" id="PTHR24422:SF8">
    <property type="entry name" value="CHEMOTAXIS PROTEIN"/>
    <property type="match status" value="1"/>
</dbReference>
<dbReference type="PROSITE" id="PS50123">
    <property type="entry name" value="CHER"/>
    <property type="match status" value="1"/>
</dbReference>
<evidence type="ECO:0000259" key="1">
    <source>
        <dbReference type="PROSITE" id="PS50123"/>
    </source>
</evidence>
<dbReference type="AlphaFoldDB" id="A0A139X326"/>
<dbReference type="PANTHER" id="PTHR24422">
    <property type="entry name" value="CHEMOTAXIS PROTEIN METHYLTRANSFERASE"/>
    <property type="match status" value="1"/>
</dbReference>
<comment type="caution">
    <text evidence="2">The sequence shown here is derived from an EMBL/GenBank/DDBJ whole genome shotgun (WGS) entry which is preliminary data.</text>
</comment>
<dbReference type="InterPro" id="IPR022641">
    <property type="entry name" value="CheR_N"/>
</dbReference>
<dbReference type="SUPFAM" id="SSF47757">
    <property type="entry name" value="Chemotaxis receptor methyltransferase CheR, N-terminal domain"/>
    <property type="match status" value="1"/>
</dbReference>
<dbReference type="Pfam" id="PF01739">
    <property type="entry name" value="CheR"/>
    <property type="match status" value="1"/>
</dbReference>
<gene>
    <name evidence="2" type="ORF">WA1_34265</name>
</gene>
<dbReference type="Pfam" id="PF03705">
    <property type="entry name" value="CheR_N"/>
    <property type="match status" value="1"/>
</dbReference>
<dbReference type="RefSeq" id="WP_017743547.1">
    <property type="nucleotide sequence ID" value="NZ_KQ976354.1"/>
</dbReference>
<name>A0A139X326_9CYAN</name>
<reference evidence="2 3" key="1">
    <citation type="journal article" date="2013" name="Genome Biol. Evol.">
        <title>Genomes of Stigonematalean cyanobacteria (subsection V) and the evolution of oxygenic photosynthesis from prokaryotes to plastids.</title>
        <authorList>
            <person name="Dagan T."/>
            <person name="Roettger M."/>
            <person name="Stucken K."/>
            <person name="Landan G."/>
            <person name="Koch R."/>
            <person name="Major P."/>
            <person name="Gould S.B."/>
            <person name="Goremykin V.V."/>
            <person name="Rippka R."/>
            <person name="Tandeau de Marsac N."/>
            <person name="Gugger M."/>
            <person name="Lockhart P.J."/>
            <person name="Allen J.F."/>
            <person name="Brune I."/>
            <person name="Maus I."/>
            <person name="Puhler A."/>
            <person name="Martin W.F."/>
        </authorList>
    </citation>
    <scope>NUCLEOTIDE SEQUENCE [LARGE SCALE GENOMIC DNA]</scope>
    <source>
        <strain evidence="2 3">PCC 7110</strain>
    </source>
</reference>
<dbReference type="InterPro" id="IPR022642">
    <property type="entry name" value="CheR_C"/>
</dbReference>
<protein>
    <submittedName>
        <fullName evidence="2">Chemotaxis protein CheR</fullName>
    </submittedName>
</protein>
<sequence length="274" mass="32262">MMQEQLEDIEIQLLLEGIYRYYGFDFRNYALASIKRRIWGTIKSEGLTSISGLQEKVLHNPECMERFLFNLSVNVTSMFRDASFFLTLRKKLVPLLRTYPFIRIWHAGCSTGEEVYSMAILLHEEGLYHRCRLYATDINEIVLKQAISGIFSLELMQNYTQNYLQAGGQKSFSEYYTAAYDNAIFSSYLKENMVFSQHNLATDNSFNEFHVILCRNVLIYFNQSLQNRVHNLFYESLNRYGVIGLGRQETLKFTPHEKNYEVLDIDEKIYRRIS</sequence>
<dbReference type="InterPro" id="IPR000780">
    <property type="entry name" value="CheR_MeTrfase"/>
</dbReference>
<dbReference type="Gene3D" id="3.40.50.150">
    <property type="entry name" value="Vaccinia Virus protein VP39"/>
    <property type="match status" value="1"/>
</dbReference>
<keyword evidence="3" id="KW-1185">Reference proteome</keyword>
<dbReference type="SMART" id="SM00138">
    <property type="entry name" value="MeTrc"/>
    <property type="match status" value="1"/>
</dbReference>
<feature type="domain" description="CheR-type methyltransferase" evidence="1">
    <location>
        <begin position="1"/>
        <end position="251"/>
    </location>
</feature>
<dbReference type="InterPro" id="IPR029063">
    <property type="entry name" value="SAM-dependent_MTases_sf"/>
</dbReference>
<evidence type="ECO:0000313" key="3">
    <source>
        <dbReference type="Proteomes" id="UP000076925"/>
    </source>
</evidence>
<dbReference type="STRING" id="128403.WA1_34265"/>
<dbReference type="InterPro" id="IPR050903">
    <property type="entry name" value="Bact_Chemotaxis_MeTrfase"/>
</dbReference>
<dbReference type="PRINTS" id="PR00996">
    <property type="entry name" value="CHERMTFRASE"/>
</dbReference>
<accession>A0A139X326</accession>
<dbReference type="SUPFAM" id="SSF53335">
    <property type="entry name" value="S-adenosyl-L-methionine-dependent methyltransferases"/>
    <property type="match status" value="1"/>
</dbReference>
<dbReference type="OrthoDB" id="9799157at2"/>
<dbReference type="EMBL" id="ANNX02000036">
    <property type="protein sequence ID" value="KYC39053.1"/>
    <property type="molecule type" value="Genomic_DNA"/>
</dbReference>